<proteinExistence type="inferred from homology"/>
<evidence type="ECO:0000256" key="2">
    <source>
        <dbReference type="ARBA" id="ARBA00022532"/>
    </source>
</evidence>
<keyword evidence="2" id="KW-0816">Tricarboxylic acid cycle</keyword>
<dbReference type="HOGENOM" id="CLU_716247_0_0_1"/>
<dbReference type="AlphaFoldDB" id="B4MJY3"/>
<dbReference type="OMA" id="EIGDHHA"/>
<dbReference type="eggNOG" id="KOG0784">
    <property type="taxonomic scope" value="Eukaryota"/>
</dbReference>
<evidence type="ECO:0000259" key="3">
    <source>
        <dbReference type="SMART" id="SM01329"/>
    </source>
</evidence>
<evidence type="ECO:0000313" key="4">
    <source>
        <dbReference type="EMBL" id="EDW72422.1"/>
    </source>
</evidence>
<keyword evidence="5" id="KW-1185">Reference proteome</keyword>
<dbReference type="PhylomeDB" id="B4MJY3"/>
<evidence type="ECO:0000256" key="1">
    <source>
        <dbReference type="ARBA" id="ARBA00007769"/>
    </source>
</evidence>
<name>B4MJY3_DROWI</name>
<dbReference type="EMBL" id="CH963846">
    <property type="protein sequence ID" value="EDW72422.1"/>
    <property type="molecule type" value="Genomic_DNA"/>
</dbReference>
<organism evidence="4 5">
    <name type="scientific">Drosophila willistoni</name>
    <name type="common">Fruit fly</name>
    <dbReference type="NCBI Taxonomy" id="7260"/>
    <lineage>
        <taxon>Eukaryota</taxon>
        <taxon>Metazoa</taxon>
        <taxon>Ecdysozoa</taxon>
        <taxon>Arthropoda</taxon>
        <taxon>Hexapoda</taxon>
        <taxon>Insecta</taxon>
        <taxon>Pterygota</taxon>
        <taxon>Neoptera</taxon>
        <taxon>Endopterygota</taxon>
        <taxon>Diptera</taxon>
        <taxon>Brachycera</taxon>
        <taxon>Muscomorpha</taxon>
        <taxon>Ephydroidea</taxon>
        <taxon>Drosophilidae</taxon>
        <taxon>Drosophila</taxon>
        <taxon>Sophophora</taxon>
    </lineage>
</organism>
<feature type="domain" description="Isopropylmalate dehydrogenase-like" evidence="3">
    <location>
        <begin position="62"/>
        <end position="374"/>
    </location>
</feature>
<dbReference type="PANTHER" id="PTHR11835:SF60">
    <property type="entry name" value="ISOCITRATE DEHYDROGENASE [NAD] SUBUNIT, MITOCHONDRIAL"/>
    <property type="match status" value="1"/>
</dbReference>
<dbReference type="OrthoDB" id="7929748at2759"/>
<protein>
    <recommendedName>
        <fullName evidence="3">Isopropylmalate dehydrogenase-like domain-containing protein</fullName>
    </recommendedName>
</protein>
<gene>
    <name evidence="4" type="primary">Dwil\GK19318</name>
    <name evidence="4" type="ORF">Dwil_GK19318</name>
</gene>
<dbReference type="Proteomes" id="UP000007798">
    <property type="component" value="Unassembled WGS sequence"/>
</dbReference>
<keyword evidence="4" id="KW-0560">Oxidoreductase</keyword>
<accession>B4MJY3</accession>
<reference evidence="4 5" key="1">
    <citation type="journal article" date="2007" name="Nature">
        <title>Evolution of genes and genomes on the Drosophila phylogeny.</title>
        <authorList>
            <consortium name="Drosophila 12 Genomes Consortium"/>
            <person name="Clark A.G."/>
            <person name="Eisen M.B."/>
            <person name="Smith D.R."/>
            <person name="Bergman C.M."/>
            <person name="Oliver B."/>
            <person name="Markow T.A."/>
            <person name="Kaufman T.C."/>
            <person name="Kellis M."/>
            <person name="Gelbart W."/>
            <person name="Iyer V.N."/>
            <person name="Pollard D.A."/>
            <person name="Sackton T.B."/>
            <person name="Larracuente A.M."/>
            <person name="Singh N.D."/>
            <person name="Abad J.P."/>
            <person name="Abt D.N."/>
            <person name="Adryan B."/>
            <person name="Aguade M."/>
            <person name="Akashi H."/>
            <person name="Anderson W.W."/>
            <person name="Aquadro C.F."/>
            <person name="Ardell D.H."/>
            <person name="Arguello R."/>
            <person name="Artieri C.G."/>
            <person name="Barbash D.A."/>
            <person name="Barker D."/>
            <person name="Barsanti P."/>
            <person name="Batterham P."/>
            <person name="Batzoglou S."/>
            <person name="Begun D."/>
            <person name="Bhutkar A."/>
            <person name="Blanco E."/>
            <person name="Bosak S.A."/>
            <person name="Bradley R.K."/>
            <person name="Brand A.D."/>
            <person name="Brent M.R."/>
            <person name="Brooks A.N."/>
            <person name="Brown R.H."/>
            <person name="Butlin R.K."/>
            <person name="Caggese C."/>
            <person name="Calvi B.R."/>
            <person name="Bernardo de Carvalho A."/>
            <person name="Caspi A."/>
            <person name="Castrezana S."/>
            <person name="Celniker S.E."/>
            <person name="Chang J.L."/>
            <person name="Chapple C."/>
            <person name="Chatterji S."/>
            <person name="Chinwalla A."/>
            <person name="Civetta A."/>
            <person name="Clifton S.W."/>
            <person name="Comeron J.M."/>
            <person name="Costello J.C."/>
            <person name="Coyne J.A."/>
            <person name="Daub J."/>
            <person name="David R.G."/>
            <person name="Delcher A.L."/>
            <person name="Delehaunty K."/>
            <person name="Do C.B."/>
            <person name="Ebling H."/>
            <person name="Edwards K."/>
            <person name="Eickbush T."/>
            <person name="Evans J.D."/>
            <person name="Filipski A."/>
            <person name="Findeiss S."/>
            <person name="Freyhult E."/>
            <person name="Fulton L."/>
            <person name="Fulton R."/>
            <person name="Garcia A.C."/>
            <person name="Gardiner A."/>
            <person name="Garfield D.A."/>
            <person name="Garvin B.E."/>
            <person name="Gibson G."/>
            <person name="Gilbert D."/>
            <person name="Gnerre S."/>
            <person name="Godfrey J."/>
            <person name="Good R."/>
            <person name="Gotea V."/>
            <person name="Gravely B."/>
            <person name="Greenberg A.J."/>
            <person name="Griffiths-Jones S."/>
            <person name="Gross S."/>
            <person name="Guigo R."/>
            <person name="Gustafson E.A."/>
            <person name="Haerty W."/>
            <person name="Hahn M.W."/>
            <person name="Halligan D.L."/>
            <person name="Halpern A.L."/>
            <person name="Halter G.M."/>
            <person name="Han M.V."/>
            <person name="Heger A."/>
            <person name="Hillier L."/>
            <person name="Hinrichs A.S."/>
            <person name="Holmes I."/>
            <person name="Hoskins R.A."/>
            <person name="Hubisz M.J."/>
            <person name="Hultmark D."/>
            <person name="Huntley M.A."/>
            <person name="Jaffe D.B."/>
            <person name="Jagadeeshan S."/>
            <person name="Jeck W.R."/>
            <person name="Johnson J."/>
            <person name="Jones C.D."/>
            <person name="Jordan W.C."/>
            <person name="Karpen G.H."/>
            <person name="Kataoka E."/>
            <person name="Keightley P.D."/>
            <person name="Kheradpour P."/>
            <person name="Kirkness E.F."/>
            <person name="Koerich L.B."/>
            <person name="Kristiansen K."/>
            <person name="Kudrna D."/>
            <person name="Kulathinal R.J."/>
            <person name="Kumar S."/>
            <person name="Kwok R."/>
            <person name="Lander E."/>
            <person name="Langley C.H."/>
            <person name="Lapoint R."/>
            <person name="Lazzaro B.P."/>
            <person name="Lee S.J."/>
            <person name="Levesque L."/>
            <person name="Li R."/>
            <person name="Lin C.F."/>
            <person name="Lin M.F."/>
            <person name="Lindblad-Toh K."/>
            <person name="Llopart A."/>
            <person name="Long M."/>
            <person name="Low L."/>
            <person name="Lozovsky E."/>
            <person name="Lu J."/>
            <person name="Luo M."/>
            <person name="Machado C.A."/>
            <person name="Makalowski W."/>
            <person name="Marzo M."/>
            <person name="Matsuda M."/>
            <person name="Matzkin L."/>
            <person name="McAllister B."/>
            <person name="McBride C.S."/>
            <person name="McKernan B."/>
            <person name="McKernan K."/>
            <person name="Mendez-Lago M."/>
            <person name="Minx P."/>
            <person name="Mollenhauer M.U."/>
            <person name="Montooth K."/>
            <person name="Mount S.M."/>
            <person name="Mu X."/>
            <person name="Myers E."/>
            <person name="Negre B."/>
            <person name="Newfeld S."/>
            <person name="Nielsen R."/>
            <person name="Noor M.A."/>
            <person name="O'Grady P."/>
            <person name="Pachter L."/>
            <person name="Papaceit M."/>
            <person name="Parisi M.J."/>
            <person name="Parisi M."/>
            <person name="Parts L."/>
            <person name="Pedersen J.S."/>
            <person name="Pesole G."/>
            <person name="Phillippy A.M."/>
            <person name="Ponting C.P."/>
            <person name="Pop M."/>
            <person name="Porcelli D."/>
            <person name="Powell J.R."/>
            <person name="Prohaska S."/>
            <person name="Pruitt K."/>
            <person name="Puig M."/>
            <person name="Quesneville H."/>
            <person name="Ram K.R."/>
            <person name="Rand D."/>
            <person name="Rasmussen M.D."/>
            <person name="Reed L.K."/>
            <person name="Reenan R."/>
            <person name="Reily A."/>
            <person name="Remington K.A."/>
            <person name="Rieger T.T."/>
            <person name="Ritchie M.G."/>
            <person name="Robin C."/>
            <person name="Rogers Y.H."/>
            <person name="Rohde C."/>
            <person name="Rozas J."/>
            <person name="Rubenfield M.J."/>
            <person name="Ruiz A."/>
            <person name="Russo S."/>
            <person name="Salzberg S.L."/>
            <person name="Sanchez-Gracia A."/>
            <person name="Saranga D.J."/>
            <person name="Sato H."/>
            <person name="Schaeffer S.W."/>
            <person name="Schatz M.C."/>
            <person name="Schlenke T."/>
            <person name="Schwartz R."/>
            <person name="Segarra C."/>
            <person name="Singh R.S."/>
            <person name="Sirot L."/>
            <person name="Sirota M."/>
            <person name="Sisneros N.B."/>
            <person name="Smith C.D."/>
            <person name="Smith T.F."/>
            <person name="Spieth J."/>
            <person name="Stage D.E."/>
            <person name="Stark A."/>
            <person name="Stephan W."/>
            <person name="Strausberg R.L."/>
            <person name="Strempel S."/>
            <person name="Sturgill D."/>
            <person name="Sutton G."/>
            <person name="Sutton G.G."/>
            <person name="Tao W."/>
            <person name="Teichmann S."/>
            <person name="Tobari Y.N."/>
            <person name="Tomimura Y."/>
            <person name="Tsolas J.M."/>
            <person name="Valente V.L."/>
            <person name="Venter E."/>
            <person name="Venter J.C."/>
            <person name="Vicario S."/>
            <person name="Vieira F.G."/>
            <person name="Vilella A.J."/>
            <person name="Villasante A."/>
            <person name="Walenz B."/>
            <person name="Wang J."/>
            <person name="Wasserman M."/>
            <person name="Watts T."/>
            <person name="Wilson D."/>
            <person name="Wilson R.K."/>
            <person name="Wing R.A."/>
            <person name="Wolfner M.F."/>
            <person name="Wong A."/>
            <person name="Wong G.K."/>
            <person name="Wu C.I."/>
            <person name="Wu G."/>
            <person name="Yamamoto D."/>
            <person name="Yang H.P."/>
            <person name="Yang S.P."/>
            <person name="Yorke J.A."/>
            <person name="Yoshida K."/>
            <person name="Zdobnov E."/>
            <person name="Zhang P."/>
            <person name="Zhang Y."/>
            <person name="Zimin A.V."/>
            <person name="Baldwin J."/>
            <person name="Abdouelleil A."/>
            <person name="Abdulkadir J."/>
            <person name="Abebe A."/>
            <person name="Abera B."/>
            <person name="Abreu J."/>
            <person name="Acer S.C."/>
            <person name="Aftuck L."/>
            <person name="Alexander A."/>
            <person name="An P."/>
            <person name="Anderson E."/>
            <person name="Anderson S."/>
            <person name="Arachi H."/>
            <person name="Azer M."/>
            <person name="Bachantsang P."/>
            <person name="Barry A."/>
            <person name="Bayul T."/>
            <person name="Berlin A."/>
            <person name="Bessette D."/>
            <person name="Bloom T."/>
            <person name="Blye J."/>
            <person name="Boguslavskiy L."/>
            <person name="Bonnet C."/>
            <person name="Boukhgalter B."/>
            <person name="Bourzgui I."/>
            <person name="Brown A."/>
            <person name="Cahill P."/>
            <person name="Channer S."/>
            <person name="Cheshatsang Y."/>
            <person name="Chuda L."/>
            <person name="Citroen M."/>
            <person name="Collymore A."/>
            <person name="Cooke P."/>
            <person name="Costello M."/>
            <person name="D'Aco K."/>
            <person name="Daza R."/>
            <person name="De Haan G."/>
            <person name="DeGray S."/>
            <person name="DeMaso C."/>
            <person name="Dhargay N."/>
            <person name="Dooley K."/>
            <person name="Dooley E."/>
            <person name="Doricent M."/>
            <person name="Dorje P."/>
            <person name="Dorjee K."/>
            <person name="Dupes A."/>
            <person name="Elong R."/>
            <person name="Falk J."/>
            <person name="Farina A."/>
            <person name="Faro S."/>
            <person name="Ferguson D."/>
            <person name="Fisher S."/>
            <person name="Foley C.D."/>
            <person name="Franke A."/>
            <person name="Friedrich D."/>
            <person name="Gadbois L."/>
            <person name="Gearin G."/>
            <person name="Gearin C.R."/>
            <person name="Giannoukos G."/>
            <person name="Goode T."/>
            <person name="Graham J."/>
            <person name="Grandbois E."/>
            <person name="Grewal S."/>
            <person name="Gyaltsen K."/>
            <person name="Hafez N."/>
            <person name="Hagos B."/>
            <person name="Hall J."/>
            <person name="Henson C."/>
            <person name="Hollinger A."/>
            <person name="Honan T."/>
            <person name="Huard M.D."/>
            <person name="Hughes L."/>
            <person name="Hurhula B."/>
            <person name="Husby M.E."/>
            <person name="Kamat A."/>
            <person name="Kanga B."/>
            <person name="Kashin S."/>
            <person name="Khazanovich D."/>
            <person name="Kisner P."/>
            <person name="Lance K."/>
            <person name="Lara M."/>
            <person name="Lee W."/>
            <person name="Lennon N."/>
            <person name="Letendre F."/>
            <person name="LeVine R."/>
            <person name="Lipovsky A."/>
            <person name="Liu X."/>
            <person name="Liu J."/>
            <person name="Liu S."/>
            <person name="Lokyitsang T."/>
            <person name="Lokyitsang Y."/>
            <person name="Lubonja R."/>
            <person name="Lui A."/>
            <person name="MacDonald P."/>
            <person name="Magnisalis V."/>
            <person name="Maru K."/>
            <person name="Matthews C."/>
            <person name="McCusker W."/>
            <person name="McDonough S."/>
            <person name="Mehta T."/>
            <person name="Meldrim J."/>
            <person name="Meneus L."/>
            <person name="Mihai O."/>
            <person name="Mihalev A."/>
            <person name="Mihova T."/>
            <person name="Mittelman R."/>
            <person name="Mlenga V."/>
            <person name="Montmayeur A."/>
            <person name="Mulrain L."/>
            <person name="Navidi A."/>
            <person name="Naylor J."/>
            <person name="Negash T."/>
            <person name="Nguyen T."/>
            <person name="Nguyen N."/>
            <person name="Nicol R."/>
            <person name="Norbu C."/>
            <person name="Norbu N."/>
            <person name="Novod N."/>
            <person name="O'Neill B."/>
            <person name="Osman S."/>
            <person name="Markiewicz E."/>
            <person name="Oyono O.L."/>
            <person name="Patti C."/>
            <person name="Phunkhang P."/>
            <person name="Pierre F."/>
            <person name="Priest M."/>
            <person name="Raghuraman S."/>
            <person name="Rege F."/>
            <person name="Reyes R."/>
            <person name="Rise C."/>
            <person name="Rogov P."/>
            <person name="Ross K."/>
            <person name="Ryan E."/>
            <person name="Settipalli S."/>
            <person name="Shea T."/>
            <person name="Sherpa N."/>
            <person name="Shi L."/>
            <person name="Shih D."/>
            <person name="Sparrow T."/>
            <person name="Spaulding J."/>
            <person name="Stalker J."/>
            <person name="Stange-Thomann N."/>
            <person name="Stavropoulos S."/>
            <person name="Stone C."/>
            <person name="Strader C."/>
            <person name="Tesfaye S."/>
            <person name="Thomson T."/>
            <person name="Thoulutsang Y."/>
            <person name="Thoulutsang D."/>
            <person name="Topham K."/>
            <person name="Topping I."/>
            <person name="Tsamla T."/>
            <person name="Vassiliev H."/>
            <person name="Vo A."/>
            <person name="Wangchuk T."/>
            <person name="Wangdi T."/>
            <person name="Weiand M."/>
            <person name="Wilkinson J."/>
            <person name="Wilson A."/>
            <person name="Yadav S."/>
            <person name="Young G."/>
            <person name="Yu Q."/>
            <person name="Zembek L."/>
            <person name="Zhong D."/>
            <person name="Zimmer A."/>
            <person name="Zwirko Z."/>
            <person name="Jaffe D.B."/>
            <person name="Alvarez P."/>
            <person name="Brockman W."/>
            <person name="Butler J."/>
            <person name="Chin C."/>
            <person name="Gnerre S."/>
            <person name="Grabherr M."/>
            <person name="Kleber M."/>
            <person name="Mauceli E."/>
            <person name="MacCallum I."/>
        </authorList>
    </citation>
    <scope>NUCLEOTIDE SEQUENCE [LARGE SCALE GENOMIC DNA]</scope>
    <source>
        <strain evidence="5">Tucson 14030-0811.24</strain>
    </source>
</reference>
<dbReference type="Gene3D" id="3.40.718.10">
    <property type="entry name" value="Isopropylmalate Dehydrogenase"/>
    <property type="match status" value="1"/>
</dbReference>
<dbReference type="KEGG" id="dwi:6638276"/>
<dbReference type="STRING" id="7260.B4MJY3"/>
<dbReference type="Pfam" id="PF00180">
    <property type="entry name" value="Iso_dh"/>
    <property type="match status" value="1"/>
</dbReference>
<sequence length="388" mass="43446">MFRQLKIRNLNGIIRRHLASKKEPKVNSEVNTMGAEAVVAKGHSLVLPINVLPQSKYGGITTVSLLTGESLIGKQGGRYVSTLLQNARVPVEVQRIRVDQENEYLNSVVRNRAAVHIEIVHDAVAKKKALKICHDLDLYVFMSRLRTFPGFNCRFADVDIQLIAQNNMGNYAELEYVPVRGVVEALSVVIQENLERYLKYAFQAAVDLGRKRVTVIHKISEWPVTDGVLVDVAKHIHEKDYSCLELETMELDDTVSRLILDPNHFDVLMTSDRYATFVATICSGVCGGANLFSAIEKSDNHAVFKPLQTKLSLTNYKTLSPYGIVSTCVDLLNHVNQKSCATNLWNEMLRTMREGIKTGEFGGSDSGNFVICNIMNQLRCNMFSEVKP</sequence>
<dbReference type="SMART" id="SM01329">
    <property type="entry name" value="Iso_dh"/>
    <property type="match status" value="1"/>
</dbReference>
<dbReference type="GO" id="GO:0006099">
    <property type="term" value="P:tricarboxylic acid cycle"/>
    <property type="evidence" value="ECO:0007669"/>
    <property type="project" value="UniProtKB-KW"/>
</dbReference>
<dbReference type="SUPFAM" id="SSF53659">
    <property type="entry name" value="Isocitrate/Isopropylmalate dehydrogenase-like"/>
    <property type="match status" value="1"/>
</dbReference>
<comment type="similarity">
    <text evidence="1">Belongs to the isocitrate and isopropylmalate dehydrogenases family.</text>
</comment>
<dbReference type="InterPro" id="IPR024084">
    <property type="entry name" value="IsoPropMal-DH-like_dom"/>
</dbReference>
<dbReference type="InParanoid" id="B4MJY3"/>
<dbReference type="GO" id="GO:0005739">
    <property type="term" value="C:mitochondrion"/>
    <property type="evidence" value="ECO:0007669"/>
    <property type="project" value="TreeGrafter"/>
</dbReference>
<dbReference type="PANTHER" id="PTHR11835">
    <property type="entry name" value="DECARBOXYLATING DEHYDROGENASES-ISOCITRATE, ISOPROPYLMALATE, TARTRATE"/>
    <property type="match status" value="1"/>
</dbReference>
<dbReference type="GO" id="GO:0006102">
    <property type="term" value="P:isocitrate metabolic process"/>
    <property type="evidence" value="ECO:0007669"/>
    <property type="project" value="TreeGrafter"/>
</dbReference>
<dbReference type="GO" id="GO:0016491">
    <property type="term" value="F:oxidoreductase activity"/>
    <property type="evidence" value="ECO:0007669"/>
    <property type="project" value="UniProtKB-KW"/>
</dbReference>
<evidence type="ECO:0000313" key="5">
    <source>
        <dbReference type="Proteomes" id="UP000007798"/>
    </source>
</evidence>